<dbReference type="AlphaFoldDB" id="A0AAV9WDN4"/>
<protein>
    <submittedName>
        <fullName evidence="2">Uncharacterized protein</fullName>
    </submittedName>
</protein>
<feature type="region of interest" description="Disordered" evidence="1">
    <location>
        <begin position="152"/>
        <end position="171"/>
    </location>
</feature>
<gene>
    <name evidence="2" type="ORF">TWF481_007552</name>
</gene>
<dbReference type="SUPFAM" id="SSF69065">
    <property type="entry name" value="RNase III domain-like"/>
    <property type="match status" value="1"/>
</dbReference>
<name>A0AAV9WDN4_9PEZI</name>
<accession>A0AAV9WDN4</accession>
<dbReference type="InterPro" id="IPR036389">
    <property type="entry name" value="RNase_III_sf"/>
</dbReference>
<dbReference type="EMBL" id="JAVHJL010000004">
    <property type="protein sequence ID" value="KAK6505661.1"/>
    <property type="molecule type" value="Genomic_DNA"/>
</dbReference>
<dbReference type="Proteomes" id="UP001370758">
    <property type="component" value="Unassembled WGS sequence"/>
</dbReference>
<organism evidence="2 3">
    <name type="scientific">Arthrobotrys musiformis</name>
    <dbReference type="NCBI Taxonomy" id="47236"/>
    <lineage>
        <taxon>Eukaryota</taxon>
        <taxon>Fungi</taxon>
        <taxon>Dikarya</taxon>
        <taxon>Ascomycota</taxon>
        <taxon>Pezizomycotina</taxon>
        <taxon>Orbiliomycetes</taxon>
        <taxon>Orbiliales</taxon>
        <taxon>Orbiliaceae</taxon>
        <taxon>Arthrobotrys</taxon>
    </lineage>
</organism>
<evidence type="ECO:0000313" key="3">
    <source>
        <dbReference type="Proteomes" id="UP001370758"/>
    </source>
</evidence>
<evidence type="ECO:0000313" key="2">
    <source>
        <dbReference type="EMBL" id="KAK6505661.1"/>
    </source>
</evidence>
<dbReference type="Gene3D" id="1.10.1520.10">
    <property type="entry name" value="Ribonuclease III domain"/>
    <property type="match status" value="1"/>
</dbReference>
<dbReference type="GO" id="GO:0004525">
    <property type="term" value="F:ribonuclease III activity"/>
    <property type="evidence" value="ECO:0007669"/>
    <property type="project" value="InterPro"/>
</dbReference>
<feature type="compositionally biased region" description="Basic and acidic residues" evidence="1">
    <location>
        <begin position="328"/>
        <end position="337"/>
    </location>
</feature>
<dbReference type="GO" id="GO:0006396">
    <property type="term" value="P:RNA processing"/>
    <property type="evidence" value="ECO:0007669"/>
    <property type="project" value="InterPro"/>
</dbReference>
<keyword evidence="3" id="KW-1185">Reference proteome</keyword>
<comment type="caution">
    <text evidence="2">The sequence shown here is derived from an EMBL/GenBank/DDBJ whole genome shotgun (WGS) entry which is preliminary data.</text>
</comment>
<feature type="region of interest" description="Disordered" evidence="1">
    <location>
        <begin position="1"/>
        <end position="47"/>
    </location>
</feature>
<feature type="compositionally biased region" description="Basic residues" evidence="1">
    <location>
        <begin position="18"/>
        <end position="27"/>
    </location>
</feature>
<feature type="region of interest" description="Disordered" evidence="1">
    <location>
        <begin position="313"/>
        <end position="337"/>
    </location>
</feature>
<feature type="compositionally biased region" description="Polar residues" evidence="1">
    <location>
        <begin position="316"/>
        <end position="327"/>
    </location>
</feature>
<sequence length="337" mass="37757">MSVHSLYTEPLPPLIKHPLSKSRRLKSKPNPEHHQNSPTPSEYAPSELGNIQRHRLPRPTPTIEEPLYCPPTAMRKFLDCMHTLSCFGSGADRPINPTNNKATMNSTNIVPLDVPIGHLEPFETRPVVKLPVLPDIRNRKVLREILKVDKRMRDKSESHSQAANGATAVGETSGSRFKKAFSKSKGEEPSYIRMGVAIMDEVLEDIICSKGMDLEYNVQEQIKQSFLTDNQAHYFAICYRMEQHIHHYGDWGAVTTKELADVFRGYIGALSSESEIGLKVAHAWLHKLLGKAVINEIEYASWTGKHARQAAKMATEGSQCEVSGKSRQQGDEHSAEI</sequence>
<feature type="compositionally biased region" description="Polar residues" evidence="1">
    <location>
        <begin position="159"/>
        <end position="171"/>
    </location>
</feature>
<reference evidence="2 3" key="1">
    <citation type="submission" date="2023-08" db="EMBL/GenBank/DDBJ databases">
        <authorList>
            <person name="Palmer J.M."/>
        </authorList>
    </citation>
    <scope>NUCLEOTIDE SEQUENCE [LARGE SCALE GENOMIC DNA]</scope>
    <source>
        <strain evidence="2 3">TWF481</strain>
    </source>
</reference>
<proteinExistence type="predicted"/>
<evidence type="ECO:0000256" key="1">
    <source>
        <dbReference type="SAM" id="MobiDB-lite"/>
    </source>
</evidence>